<name>A0AAV1I9M7_9CHLO</name>
<evidence type="ECO:0000256" key="4">
    <source>
        <dbReference type="SAM" id="SignalP"/>
    </source>
</evidence>
<evidence type="ECO:0000256" key="3">
    <source>
        <dbReference type="SAM" id="Phobius"/>
    </source>
</evidence>
<dbReference type="InterPro" id="IPR000859">
    <property type="entry name" value="CUB_dom"/>
</dbReference>
<dbReference type="PROSITE" id="PS01180">
    <property type="entry name" value="CUB"/>
    <property type="match status" value="2"/>
</dbReference>
<protein>
    <recommendedName>
        <fullName evidence="5">CUB domain-containing protein</fullName>
    </recommendedName>
</protein>
<dbReference type="SUPFAM" id="SSF49854">
    <property type="entry name" value="Spermadhesin, CUB domain"/>
    <property type="match status" value="2"/>
</dbReference>
<gene>
    <name evidence="6" type="ORF">CVIRNUC_007286</name>
</gene>
<dbReference type="PANTHER" id="PTHR24251">
    <property type="entry name" value="OVOCHYMASE-RELATED"/>
    <property type="match status" value="1"/>
</dbReference>
<sequence>MALEMPKTALAAVIIICIASVIIRPSLADQVLFTSTQEMDVTCVCSSNATMLPQHYTMDATNSSLVLGPLFPGQNLTCSTGGGMSSSCTVTFSQLALASSVACGPYISLSCPSCNSTADLLQSIPDVAQTPKQPYCNGTLHLEIPAGSFTDGSPAGADYAPSSFCQWLIDPGYRPVRLNFTRFATEQNFDWVYILQLDRNGSQNVLQKVSGSSSQVPSSITVPSSRAVVAFLSDGANQDNGFEVSWDQGIFCSPMTAMNTSKGSFSDGAPLGQRYRPYTHCEWLIELGYGPIQLSFQRFSLAAGDTLDVYRGRSADLSRLVASYRGAEVPEPLVTAEEDSSDLVFLNNTLTEAMLVVFNVADGSVLGSGFSATYSRVHQGQVSSNRSFSKGAAAGIIIAAVGFGLLTGVGMGCAILRCYIIYLHCRQGEP</sequence>
<feature type="domain" description="CUB" evidence="5">
    <location>
        <begin position="252"/>
        <end position="377"/>
    </location>
</feature>
<keyword evidence="7" id="KW-1185">Reference proteome</keyword>
<dbReference type="Pfam" id="PF00431">
    <property type="entry name" value="CUB"/>
    <property type="match status" value="2"/>
</dbReference>
<evidence type="ECO:0000313" key="6">
    <source>
        <dbReference type="EMBL" id="CAK0784083.1"/>
    </source>
</evidence>
<keyword evidence="2" id="KW-1015">Disulfide bond</keyword>
<keyword evidence="3" id="KW-0472">Membrane</keyword>
<feature type="chain" id="PRO_5043953946" description="CUB domain-containing protein" evidence="4">
    <location>
        <begin position="29"/>
        <end position="430"/>
    </location>
</feature>
<comment type="caution">
    <text evidence="6">The sequence shown here is derived from an EMBL/GenBank/DDBJ whole genome shotgun (WGS) entry which is preliminary data.</text>
</comment>
<feature type="domain" description="CUB" evidence="5">
    <location>
        <begin position="136"/>
        <end position="249"/>
    </location>
</feature>
<keyword evidence="4" id="KW-0732">Signal</keyword>
<evidence type="ECO:0000256" key="2">
    <source>
        <dbReference type="ARBA" id="ARBA00023157"/>
    </source>
</evidence>
<dbReference type="SMART" id="SM00042">
    <property type="entry name" value="CUB"/>
    <property type="match status" value="2"/>
</dbReference>
<dbReference type="InterPro" id="IPR035914">
    <property type="entry name" value="Sperma_CUB_dom_sf"/>
</dbReference>
<organism evidence="6 7">
    <name type="scientific">Coccomyxa viridis</name>
    <dbReference type="NCBI Taxonomy" id="1274662"/>
    <lineage>
        <taxon>Eukaryota</taxon>
        <taxon>Viridiplantae</taxon>
        <taxon>Chlorophyta</taxon>
        <taxon>core chlorophytes</taxon>
        <taxon>Trebouxiophyceae</taxon>
        <taxon>Trebouxiophyceae incertae sedis</taxon>
        <taxon>Coccomyxaceae</taxon>
        <taxon>Coccomyxa</taxon>
    </lineage>
</organism>
<feature type="signal peptide" evidence="4">
    <location>
        <begin position="1"/>
        <end position="28"/>
    </location>
</feature>
<dbReference type="CDD" id="cd00041">
    <property type="entry name" value="CUB"/>
    <property type="match status" value="2"/>
</dbReference>
<evidence type="ECO:0000313" key="7">
    <source>
        <dbReference type="Proteomes" id="UP001314263"/>
    </source>
</evidence>
<accession>A0AAV1I9M7</accession>
<keyword evidence="3" id="KW-1133">Transmembrane helix</keyword>
<proteinExistence type="predicted"/>
<keyword evidence="3" id="KW-0812">Transmembrane</keyword>
<evidence type="ECO:0000259" key="5">
    <source>
        <dbReference type="PROSITE" id="PS01180"/>
    </source>
</evidence>
<dbReference type="EMBL" id="CAUYUE010000010">
    <property type="protein sequence ID" value="CAK0784083.1"/>
    <property type="molecule type" value="Genomic_DNA"/>
</dbReference>
<dbReference type="AlphaFoldDB" id="A0AAV1I9M7"/>
<reference evidence="6 7" key="1">
    <citation type="submission" date="2023-10" db="EMBL/GenBank/DDBJ databases">
        <authorList>
            <person name="Maclean D."/>
            <person name="Macfadyen A."/>
        </authorList>
    </citation>
    <scope>NUCLEOTIDE SEQUENCE [LARGE SCALE GENOMIC DNA]</scope>
</reference>
<dbReference type="Proteomes" id="UP001314263">
    <property type="component" value="Unassembled WGS sequence"/>
</dbReference>
<evidence type="ECO:0000256" key="1">
    <source>
        <dbReference type="ARBA" id="ARBA00022737"/>
    </source>
</evidence>
<dbReference type="Gene3D" id="2.60.120.290">
    <property type="entry name" value="Spermadhesin, CUB domain"/>
    <property type="match status" value="2"/>
</dbReference>
<feature type="transmembrane region" description="Helical" evidence="3">
    <location>
        <begin position="392"/>
        <end position="416"/>
    </location>
</feature>
<keyword evidence="1" id="KW-0677">Repeat</keyword>